<organism evidence="2 3">
    <name type="scientific">Bradyrhizobium jicamae</name>
    <dbReference type="NCBI Taxonomy" id="280332"/>
    <lineage>
        <taxon>Bacteria</taxon>
        <taxon>Pseudomonadati</taxon>
        <taxon>Pseudomonadota</taxon>
        <taxon>Alphaproteobacteria</taxon>
        <taxon>Hyphomicrobiales</taxon>
        <taxon>Nitrobacteraceae</taxon>
        <taxon>Bradyrhizobium</taxon>
    </lineage>
</organism>
<accession>A0ABS5FAK4</accession>
<evidence type="ECO:0000313" key="2">
    <source>
        <dbReference type="EMBL" id="MBR0793815.1"/>
    </source>
</evidence>
<dbReference type="EMBL" id="JAFCJH010000001">
    <property type="protein sequence ID" value="MBR0793815.1"/>
    <property type="molecule type" value="Genomic_DNA"/>
</dbReference>
<proteinExistence type="predicted"/>
<keyword evidence="1" id="KW-0732">Signal</keyword>
<gene>
    <name evidence="2" type="ORF">JQ615_00260</name>
</gene>
<feature type="signal peptide" evidence="1">
    <location>
        <begin position="1"/>
        <end position="23"/>
    </location>
</feature>
<dbReference type="Proteomes" id="UP001315278">
    <property type="component" value="Unassembled WGS sequence"/>
</dbReference>
<evidence type="ECO:0000256" key="1">
    <source>
        <dbReference type="SAM" id="SignalP"/>
    </source>
</evidence>
<keyword evidence="3" id="KW-1185">Reference proteome</keyword>
<name>A0ABS5FAK4_9BRAD</name>
<reference evidence="3" key="1">
    <citation type="journal article" date="2021" name="ISME J.">
        <title>Evolutionary origin and ecological implication of a unique nif island in free-living Bradyrhizobium lineages.</title>
        <authorList>
            <person name="Tao J."/>
        </authorList>
    </citation>
    <scope>NUCLEOTIDE SEQUENCE [LARGE SCALE GENOMIC DNA]</scope>
    <source>
        <strain evidence="3">SZCCT0434</strain>
    </source>
</reference>
<dbReference type="RefSeq" id="WP_212394085.1">
    <property type="nucleotide sequence ID" value="NZ_JAFCJH010000001.1"/>
</dbReference>
<feature type="chain" id="PRO_5046111005" evidence="1">
    <location>
        <begin position="24"/>
        <end position="163"/>
    </location>
</feature>
<protein>
    <submittedName>
        <fullName evidence="2">Uncharacterized protein</fullName>
    </submittedName>
</protein>
<comment type="caution">
    <text evidence="2">The sequence shown here is derived from an EMBL/GenBank/DDBJ whole genome shotgun (WGS) entry which is preliminary data.</text>
</comment>
<sequence>MSRMKLISSGILLASVFSAQAFAGEVKFDQQTCYTGPAHLIQHADGMVSGSYAVIGTSPGTEGTPFRMMSGQCLGAFSDVGGQHDENGSCEFVDAAGDKFFGVYSRKGDPASAEGTWRVVHGTGKFADMSGGGKWMPIGNFPASGMPNMFNGCNHEWGSYTMK</sequence>
<evidence type="ECO:0000313" key="3">
    <source>
        <dbReference type="Proteomes" id="UP001315278"/>
    </source>
</evidence>